<comment type="caution">
    <text evidence="1">The sequence shown here is derived from an EMBL/GenBank/DDBJ whole genome shotgun (WGS) entry which is preliminary data.</text>
</comment>
<proteinExistence type="predicted"/>
<organism evidence="1 2">
    <name type="scientific">Cymbomonas tetramitiformis</name>
    <dbReference type="NCBI Taxonomy" id="36881"/>
    <lineage>
        <taxon>Eukaryota</taxon>
        <taxon>Viridiplantae</taxon>
        <taxon>Chlorophyta</taxon>
        <taxon>Pyramimonadophyceae</taxon>
        <taxon>Pyramimonadales</taxon>
        <taxon>Pyramimonadaceae</taxon>
        <taxon>Cymbomonas</taxon>
    </lineage>
</organism>
<accession>A0AAE0FRX5</accession>
<evidence type="ECO:0000313" key="2">
    <source>
        <dbReference type="Proteomes" id="UP001190700"/>
    </source>
</evidence>
<dbReference type="EMBL" id="LGRX02014301">
    <property type="protein sequence ID" value="KAK3264881.1"/>
    <property type="molecule type" value="Genomic_DNA"/>
</dbReference>
<keyword evidence="2" id="KW-1185">Reference proteome</keyword>
<reference evidence="1 2" key="1">
    <citation type="journal article" date="2015" name="Genome Biol. Evol.">
        <title>Comparative Genomics of a Bacterivorous Green Alga Reveals Evolutionary Causalities and Consequences of Phago-Mixotrophic Mode of Nutrition.</title>
        <authorList>
            <person name="Burns J.A."/>
            <person name="Paasch A."/>
            <person name="Narechania A."/>
            <person name="Kim E."/>
        </authorList>
    </citation>
    <scope>NUCLEOTIDE SEQUENCE [LARGE SCALE GENOMIC DNA]</scope>
    <source>
        <strain evidence="1 2">PLY_AMNH</strain>
    </source>
</reference>
<name>A0AAE0FRX5_9CHLO</name>
<dbReference type="AlphaFoldDB" id="A0AAE0FRX5"/>
<protein>
    <submittedName>
        <fullName evidence="1">Uncharacterized protein</fullName>
    </submittedName>
</protein>
<dbReference type="Proteomes" id="UP001190700">
    <property type="component" value="Unassembled WGS sequence"/>
</dbReference>
<sequence length="168" mass="17473">MRPIGNGPLFSVDTAAAGRCRYPGRFVSATSASAESDNAIIIKLVAILDHYTERLESFVKASRSGGAQVLPPKRNRKGLADYRLMGTPATLPVSFDKAAVEHCGPPAVITSGGDDGGVDLFAYGFAMGDACDDGDDVLDELGGLMAQVKALGADRVASLVLCYSSAFV</sequence>
<gene>
    <name evidence="1" type="ORF">CYMTET_26405</name>
</gene>
<evidence type="ECO:0000313" key="1">
    <source>
        <dbReference type="EMBL" id="KAK3264881.1"/>
    </source>
</evidence>